<dbReference type="EC" id="3.1.26.4" evidence="2"/>
<name>A0ABV5XN52_9NOCA</name>
<keyword evidence="3" id="KW-1185">Reference proteome</keyword>
<dbReference type="GO" id="GO:0004523">
    <property type="term" value="F:RNA-DNA hybrid ribonuclease activity"/>
    <property type="evidence" value="ECO:0007669"/>
    <property type="project" value="UniProtKB-EC"/>
</dbReference>
<dbReference type="Pfam" id="PF00075">
    <property type="entry name" value="RNase_H"/>
    <property type="match status" value="1"/>
</dbReference>
<dbReference type="InterPro" id="IPR036397">
    <property type="entry name" value="RNaseH_sf"/>
</dbReference>
<reference evidence="2 3" key="1">
    <citation type="submission" date="2024-09" db="EMBL/GenBank/DDBJ databases">
        <authorList>
            <person name="Sun Q."/>
            <person name="Mori K."/>
        </authorList>
    </citation>
    <scope>NUCLEOTIDE SEQUENCE [LARGE SCALE GENOMIC DNA]</scope>
    <source>
        <strain evidence="2 3">JCM 11411</strain>
    </source>
</reference>
<dbReference type="PROSITE" id="PS50879">
    <property type="entry name" value="RNASE_H_1"/>
    <property type="match status" value="1"/>
</dbReference>
<dbReference type="InterPro" id="IPR002156">
    <property type="entry name" value="RNaseH_domain"/>
</dbReference>
<dbReference type="Proteomes" id="UP001589587">
    <property type="component" value="Unassembled WGS sequence"/>
</dbReference>
<dbReference type="EMBL" id="JBHMAS010000080">
    <property type="protein sequence ID" value="MFB9783905.1"/>
    <property type="molecule type" value="Genomic_DNA"/>
</dbReference>
<comment type="caution">
    <text evidence="2">The sequence shown here is derived from an EMBL/GenBank/DDBJ whole genome shotgun (WGS) entry which is preliminary data.</text>
</comment>
<protein>
    <submittedName>
        <fullName evidence="2">Ribonuclease H family protein</fullName>
        <ecNumber evidence="2">3.1.26.4</ecNumber>
    </submittedName>
</protein>
<proteinExistence type="predicted"/>
<dbReference type="CDD" id="cd09276">
    <property type="entry name" value="Rnase_HI_RT_non_LTR"/>
    <property type="match status" value="1"/>
</dbReference>
<dbReference type="RefSeq" id="WP_047269222.1">
    <property type="nucleotide sequence ID" value="NZ_JBHMAS010000080.1"/>
</dbReference>
<sequence length="309" mass="33732">MMNAPTPLQLRAGGAVPQLNNPLTAVIRVVNPHYSLGVDHKIITGILADAGDTLTQKAISSSNASDSWRASILDIFADLYERANAANRELLVYISDRHVRDMLIESAASFSQAVFATNLYDQLGSRLRLLYDAAGQLDARTARNLEMRRPLVVYTDGSVSATRLGCGMGVATDTELHATYKPDAPNTPIVAELLAIELALKTFAQKHLVIRTDSRDAIGLIGLTPTELDARNRCGELHTDRYISSVVRRIHNASAGRQVSFKWVKGHDGDRLNEAADRAAKCVRRFNSYSIGSSALTQVLDNIRHDIAA</sequence>
<organism evidence="2 3">
    <name type="scientific">Rhodococcus baikonurensis</name>
    <dbReference type="NCBI Taxonomy" id="172041"/>
    <lineage>
        <taxon>Bacteria</taxon>
        <taxon>Bacillati</taxon>
        <taxon>Actinomycetota</taxon>
        <taxon>Actinomycetes</taxon>
        <taxon>Mycobacteriales</taxon>
        <taxon>Nocardiaceae</taxon>
        <taxon>Rhodococcus</taxon>
        <taxon>Rhodococcus erythropolis group</taxon>
    </lineage>
</organism>
<feature type="domain" description="RNase H type-1" evidence="1">
    <location>
        <begin position="147"/>
        <end position="285"/>
    </location>
</feature>
<dbReference type="InterPro" id="IPR012337">
    <property type="entry name" value="RNaseH-like_sf"/>
</dbReference>
<dbReference type="SUPFAM" id="SSF53098">
    <property type="entry name" value="Ribonuclease H-like"/>
    <property type="match status" value="1"/>
</dbReference>
<dbReference type="Gene3D" id="3.30.420.10">
    <property type="entry name" value="Ribonuclease H-like superfamily/Ribonuclease H"/>
    <property type="match status" value="1"/>
</dbReference>
<keyword evidence="2" id="KW-0378">Hydrolase</keyword>
<accession>A0ABV5XN52</accession>
<evidence type="ECO:0000313" key="3">
    <source>
        <dbReference type="Proteomes" id="UP001589587"/>
    </source>
</evidence>
<evidence type="ECO:0000313" key="2">
    <source>
        <dbReference type="EMBL" id="MFB9783905.1"/>
    </source>
</evidence>
<gene>
    <name evidence="2" type="ORF">ACFFQ6_29830</name>
</gene>
<evidence type="ECO:0000259" key="1">
    <source>
        <dbReference type="PROSITE" id="PS50879"/>
    </source>
</evidence>